<dbReference type="Pfam" id="PF13767">
    <property type="entry name" value="DUF4168"/>
    <property type="match status" value="1"/>
</dbReference>
<evidence type="ECO:0000256" key="1">
    <source>
        <dbReference type="SAM" id="SignalP"/>
    </source>
</evidence>
<sequence>MNYFKILLFSTALSLFTNINAQEVTDYDLQRFAKAYSEMVQLNLKAQNEMAEIIADEKLDLEVYHAINDTKNNPDIEPDVPEEDFDKYEKVQPKIEKIQDKLESDVTKAYARQELTKRDYTAIAERLKQDPLLQTRLEKMLTKLR</sequence>
<accession>A0A1W2BED8</accession>
<keyword evidence="4" id="KW-1185">Reference proteome</keyword>
<organism evidence="3 4">
    <name type="scientific">Moheibacter sediminis</name>
    <dbReference type="NCBI Taxonomy" id="1434700"/>
    <lineage>
        <taxon>Bacteria</taxon>
        <taxon>Pseudomonadati</taxon>
        <taxon>Bacteroidota</taxon>
        <taxon>Flavobacteriia</taxon>
        <taxon>Flavobacteriales</taxon>
        <taxon>Weeksellaceae</taxon>
        <taxon>Moheibacter</taxon>
    </lineage>
</organism>
<dbReference type="InterPro" id="IPR025433">
    <property type="entry name" value="DUF4168"/>
</dbReference>
<feature type="signal peptide" evidence="1">
    <location>
        <begin position="1"/>
        <end position="21"/>
    </location>
</feature>
<feature type="chain" id="PRO_5010717195" description="DUF4168 domain-containing protein" evidence="1">
    <location>
        <begin position="22"/>
        <end position="145"/>
    </location>
</feature>
<evidence type="ECO:0000259" key="2">
    <source>
        <dbReference type="Pfam" id="PF13767"/>
    </source>
</evidence>
<protein>
    <recommendedName>
        <fullName evidence="2">DUF4168 domain-containing protein</fullName>
    </recommendedName>
</protein>
<name>A0A1W2BED8_9FLAO</name>
<dbReference type="EMBL" id="FWXS01000006">
    <property type="protein sequence ID" value="SMC71365.1"/>
    <property type="molecule type" value="Genomic_DNA"/>
</dbReference>
<gene>
    <name evidence="3" type="ORF">SAMN06296427_106119</name>
</gene>
<dbReference type="Proteomes" id="UP000192393">
    <property type="component" value="Unassembled WGS sequence"/>
</dbReference>
<feature type="domain" description="DUF4168" evidence="2">
    <location>
        <begin position="26"/>
        <end position="136"/>
    </location>
</feature>
<reference evidence="3 4" key="1">
    <citation type="submission" date="2017-04" db="EMBL/GenBank/DDBJ databases">
        <authorList>
            <person name="Afonso C.L."/>
            <person name="Miller P.J."/>
            <person name="Scott M.A."/>
            <person name="Spackman E."/>
            <person name="Goraichik I."/>
            <person name="Dimitrov K.M."/>
            <person name="Suarez D.L."/>
            <person name="Swayne D.E."/>
        </authorList>
    </citation>
    <scope>NUCLEOTIDE SEQUENCE [LARGE SCALE GENOMIC DNA]</scope>
    <source>
        <strain evidence="3 4">CGMCC 1.12708</strain>
    </source>
</reference>
<evidence type="ECO:0000313" key="3">
    <source>
        <dbReference type="EMBL" id="SMC71365.1"/>
    </source>
</evidence>
<keyword evidence="1" id="KW-0732">Signal</keyword>
<dbReference type="AlphaFoldDB" id="A0A1W2BED8"/>
<evidence type="ECO:0000313" key="4">
    <source>
        <dbReference type="Proteomes" id="UP000192393"/>
    </source>
</evidence>
<dbReference type="RefSeq" id="WP_159447482.1">
    <property type="nucleotide sequence ID" value="NZ_FWXS01000006.1"/>
</dbReference>
<proteinExistence type="predicted"/>